<comment type="caution">
    <text evidence="1">The sequence shown here is derived from an EMBL/GenBank/DDBJ whole genome shotgun (WGS) entry which is preliminary data.</text>
</comment>
<evidence type="ECO:0000313" key="2">
    <source>
        <dbReference type="Proteomes" id="UP000286715"/>
    </source>
</evidence>
<name>A0A401XI22_9FLAO</name>
<sequence length="100" mass="11162">MSELIGQVPQSEIDAWKAKYGKVIGVKVENHIAYLRPPDRKIISYASQAGKDPIKFNEILLNNCWLGGSEAIRQDDSLFLSASSVLSELIQIKEAELINF</sequence>
<dbReference type="EMBL" id="BHZE01000001">
    <property type="protein sequence ID" value="GCD76656.1"/>
    <property type="molecule type" value="Genomic_DNA"/>
</dbReference>
<dbReference type="OrthoDB" id="885654at2"/>
<dbReference type="AlphaFoldDB" id="A0A401XI22"/>
<accession>A0A401XI22</accession>
<evidence type="ECO:0000313" key="1">
    <source>
        <dbReference type="EMBL" id="GCD76656.1"/>
    </source>
</evidence>
<dbReference type="Proteomes" id="UP000286715">
    <property type="component" value="Unassembled WGS sequence"/>
</dbReference>
<proteinExistence type="predicted"/>
<keyword evidence="2" id="KW-1185">Reference proteome</keyword>
<organism evidence="1 2">
    <name type="scientific">Thermaurantimonas aggregans</name>
    <dbReference type="NCBI Taxonomy" id="2173829"/>
    <lineage>
        <taxon>Bacteria</taxon>
        <taxon>Pseudomonadati</taxon>
        <taxon>Bacteroidota</taxon>
        <taxon>Flavobacteriia</taxon>
        <taxon>Flavobacteriales</taxon>
        <taxon>Schleiferiaceae</taxon>
        <taxon>Thermaurantimonas</taxon>
    </lineage>
</organism>
<protein>
    <submittedName>
        <fullName evidence="1">Uncharacterized protein</fullName>
    </submittedName>
</protein>
<dbReference type="RefSeq" id="WP_124396731.1">
    <property type="nucleotide sequence ID" value="NZ_BHZE01000001.1"/>
</dbReference>
<gene>
    <name evidence="1" type="ORF">JCM31826_01380</name>
</gene>
<reference evidence="1 2" key="1">
    <citation type="submission" date="2018-11" db="EMBL/GenBank/DDBJ databases">
        <title>Schleiferia aggregans sp. nov., a moderately thermophilic heterotrophic bacterium isolated from microbial mats at a terrestrial hot spring.</title>
        <authorList>
            <person name="Iino T."/>
            <person name="Ohkuma M."/>
            <person name="Haruta S."/>
        </authorList>
    </citation>
    <scope>NUCLEOTIDE SEQUENCE [LARGE SCALE GENOMIC DNA]</scope>
    <source>
        <strain evidence="1 2">LA</strain>
    </source>
</reference>